<dbReference type="PROSITE" id="PS51384">
    <property type="entry name" value="FAD_FR"/>
    <property type="match status" value="1"/>
</dbReference>
<dbReference type="OrthoDB" id="9814826at2"/>
<dbReference type="SUPFAM" id="SSF63380">
    <property type="entry name" value="Riboflavin synthase domain-like"/>
    <property type="match status" value="1"/>
</dbReference>
<dbReference type="Proteomes" id="UP000252479">
    <property type="component" value="Unassembled WGS sequence"/>
</dbReference>
<dbReference type="Gene3D" id="2.40.30.10">
    <property type="entry name" value="Translation factors"/>
    <property type="match status" value="1"/>
</dbReference>
<proteinExistence type="inferred from homology"/>
<accession>A0A368LN80</accession>
<evidence type="ECO:0000313" key="4">
    <source>
        <dbReference type="Proteomes" id="UP000252479"/>
    </source>
</evidence>
<sequence>MKPNRKLKSAAVIATLSLTPNMQRIVLQGDDLKELQTTDLGGYIKLMFHPDGHTDISNMAEGERPVMRTYTISELNIDKGEISVDFVKHEVNAELCSNIDRESGGYAISWATQASVGDLIYIGGPGNSQNIDFNANRCILIADMTAIPAVSAKIAMLDKEAVGDVFVQITSQKDLPNWTLPDGMTLHTVFGNVPMQLAEAVTNLVIDRQDVAIWCACEFTAMKAIRTYFNDNDAIQRSKSYFSSYWKQGVTEDGHKIIKREDADSEAF</sequence>
<comment type="caution">
    <text evidence="3">The sequence shown here is derived from an EMBL/GenBank/DDBJ whole genome shotgun (WGS) entry which is preliminary data.</text>
</comment>
<dbReference type="InterPro" id="IPR013113">
    <property type="entry name" value="SIP_FAD-bd"/>
</dbReference>
<dbReference type="GO" id="GO:0016491">
    <property type="term" value="F:oxidoreductase activity"/>
    <property type="evidence" value="ECO:0007669"/>
    <property type="project" value="InterPro"/>
</dbReference>
<organism evidence="3 4">
    <name type="scientific">Vibrio casei</name>
    <dbReference type="NCBI Taxonomy" id="673372"/>
    <lineage>
        <taxon>Bacteria</taxon>
        <taxon>Pseudomonadati</taxon>
        <taxon>Pseudomonadota</taxon>
        <taxon>Gammaproteobacteria</taxon>
        <taxon>Vibrionales</taxon>
        <taxon>Vibrionaceae</taxon>
        <taxon>Vibrio</taxon>
    </lineage>
</organism>
<evidence type="ECO:0000256" key="1">
    <source>
        <dbReference type="ARBA" id="ARBA00035644"/>
    </source>
</evidence>
<dbReference type="GeneID" id="303188637"/>
<dbReference type="InterPro" id="IPR039261">
    <property type="entry name" value="FNR_nucleotide-bd"/>
</dbReference>
<dbReference type="Pfam" id="PF04954">
    <property type="entry name" value="SIP"/>
    <property type="match status" value="1"/>
</dbReference>
<protein>
    <submittedName>
        <fullName evidence="3">Siderophore-interacting protein</fullName>
    </submittedName>
</protein>
<name>A0A368LN80_9VIBR</name>
<dbReference type="InterPro" id="IPR017927">
    <property type="entry name" value="FAD-bd_FR_type"/>
</dbReference>
<gene>
    <name evidence="3" type="ORF">CIK83_06870</name>
</gene>
<comment type="similarity">
    <text evidence="1">Belongs to the SIP oxidoreductase family.</text>
</comment>
<dbReference type="Pfam" id="PF08021">
    <property type="entry name" value="FAD_binding_9"/>
    <property type="match status" value="1"/>
</dbReference>
<dbReference type="EMBL" id="QPGL01000001">
    <property type="protein sequence ID" value="RCS73360.1"/>
    <property type="molecule type" value="Genomic_DNA"/>
</dbReference>
<keyword evidence="4" id="KW-1185">Reference proteome</keyword>
<dbReference type="PANTHER" id="PTHR30157:SF0">
    <property type="entry name" value="NADPH-DEPENDENT FERRIC-CHELATE REDUCTASE"/>
    <property type="match status" value="1"/>
</dbReference>
<dbReference type="PANTHER" id="PTHR30157">
    <property type="entry name" value="FERRIC REDUCTASE, NADPH-DEPENDENT"/>
    <property type="match status" value="1"/>
</dbReference>
<dbReference type="InterPro" id="IPR017938">
    <property type="entry name" value="Riboflavin_synthase-like_b-brl"/>
</dbReference>
<dbReference type="RefSeq" id="WP_086958195.1">
    <property type="nucleotide sequence ID" value="NZ_AP018680.1"/>
</dbReference>
<evidence type="ECO:0000259" key="2">
    <source>
        <dbReference type="PROSITE" id="PS51384"/>
    </source>
</evidence>
<dbReference type="Gene3D" id="3.40.50.80">
    <property type="entry name" value="Nucleotide-binding domain of ferredoxin-NADP reductase (FNR) module"/>
    <property type="match status" value="1"/>
</dbReference>
<dbReference type="CDD" id="cd06193">
    <property type="entry name" value="siderophore_interacting"/>
    <property type="match status" value="1"/>
</dbReference>
<dbReference type="AlphaFoldDB" id="A0A368LN80"/>
<evidence type="ECO:0000313" key="3">
    <source>
        <dbReference type="EMBL" id="RCS73360.1"/>
    </source>
</evidence>
<dbReference type="InterPro" id="IPR007037">
    <property type="entry name" value="SIP_rossman_dom"/>
</dbReference>
<feature type="domain" description="FAD-binding FR-type" evidence="2">
    <location>
        <begin position="5"/>
        <end position="132"/>
    </location>
</feature>
<reference evidence="3 4" key="1">
    <citation type="journal article" date="2017" name="Elife">
        <title>Extensive horizontal gene transfer in cheese-associated bacteria.</title>
        <authorList>
            <person name="Bonham K.S."/>
            <person name="Wolfe B.E."/>
            <person name="Dutton R.J."/>
        </authorList>
    </citation>
    <scope>NUCLEOTIDE SEQUENCE [LARGE SCALE GENOMIC DNA]</scope>
    <source>
        <strain evidence="3 4">JB196</strain>
    </source>
</reference>
<dbReference type="InterPro" id="IPR039374">
    <property type="entry name" value="SIP_fam"/>
</dbReference>